<reference evidence="2 3" key="1">
    <citation type="submission" date="2015-01" db="EMBL/GenBank/DDBJ databases">
        <title>Evolution of Trichinella species and genotypes.</title>
        <authorList>
            <person name="Korhonen P.K."/>
            <person name="Edoardo P."/>
            <person name="Giuseppe L.R."/>
            <person name="Gasser R.B."/>
        </authorList>
    </citation>
    <scope>NUCLEOTIDE SEQUENCE [LARGE SCALE GENOMIC DNA]</scope>
    <source>
        <strain evidence="2">ISS37</strain>
    </source>
</reference>
<feature type="transmembrane region" description="Helical" evidence="1">
    <location>
        <begin position="6"/>
        <end position="29"/>
    </location>
</feature>
<sequence>MNYIYFVAPAIPIIIINTLQLMIIFLGSVDITAVEVNKHFRIVRNSHVHFDSCSAWQNAHSRAFNKTFKILCSSNMSSNVLNVQSEDLFHFLSAEGKEKLVVVLFLNKKYSASSVMLDVLEELAFQVCRAVFVQVDFGKVGLSFDNGPYSLSIAPSYSFYYNSFRIDFTRSMRVSELNKKLQYWLDALQGSKLSSHGLLFPSDECEILYKICEEYKINKKCDHSTVDYFFQFAPSLSLETLVEKYPLLFRVISWMIGGHIAEQETNVQLKLSAKLALHIAKINVTSAPDTVRRNYLKWLNCWLKVVCKILGDRCYFCVCVALLLYSRDNSFACELQLPKYIEKPYLMLEMPSDVAKLSTLYACCLFNRNNAVATSEKADMFYKFLHFCSAFFPFQFDLIILFSNSIALVEPSNFYSTLIDNIFCN</sequence>
<organism evidence="2 3">
    <name type="scientific">Trichinella nelsoni</name>
    <dbReference type="NCBI Taxonomy" id="6336"/>
    <lineage>
        <taxon>Eukaryota</taxon>
        <taxon>Metazoa</taxon>
        <taxon>Ecdysozoa</taxon>
        <taxon>Nematoda</taxon>
        <taxon>Enoplea</taxon>
        <taxon>Dorylaimia</taxon>
        <taxon>Trichinellida</taxon>
        <taxon>Trichinellidae</taxon>
        <taxon>Trichinella</taxon>
    </lineage>
</organism>
<dbReference type="AlphaFoldDB" id="A0A0V0RX18"/>
<dbReference type="EMBL" id="JYDL01000064">
    <property type="protein sequence ID" value="KRX19025.1"/>
    <property type="molecule type" value="Genomic_DNA"/>
</dbReference>
<accession>A0A0V0RX18</accession>
<keyword evidence="1" id="KW-0812">Transmembrane</keyword>
<name>A0A0V0RX18_9BILA</name>
<protein>
    <submittedName>
        <fullName evidence="2">Uncharacterized protein</fullName>
    </submittedName>
</protein>
<evidence type="ECO:0000313" key="3">
    <source>
        <dbReference type="Proteomes" id="UP000054630"/>
    </source>
</evidence>
<dbReference type="OrthoDB" id="5913467at2759"/>
<keyword evidence="1" id="KW-0472">Membrane</keyword>
<keyword evidence="3" id="KW-1185">Reference proteome</keyword>
<keyword evidence="1" id="KW-1133">Transmembrane helix</keyword>
<dbReference type="Proteomes" id="UP000054630">
    <property type="component" value="Unassembled WGS sequence"/>
</dbReference>
<dbReference type="InterPro" id="IPR036249">
    <property type="entry name" value="Thioredoxin-like_sf"/>
</dbReference>
<evidence type="ECO:0000313" key="2">
    <source>
        <dbReference type="EMBL" id="KRX19025.1"/>
    </source>
</evidence>
<evidence type="ECO:0000256" key="1">
    <source>
        <dbReference type="SAM" id="Phobius"/>
    </source>
</evidence>
<comment type="caution">
    <text evidence="2">The sequence shown here is derived from an EMBL/GenBank/DDBJ whole genome shotgun (WGS) entry which is preliminary data.</text>
</comment>
<gene>
    <name evidence="2" type="ORF">T07_12208</name>
</gene>
<dbReference type="SUPFAM" id="SSF52833">
    <property type="entry name" value="Thioredoxin-like"/>
    <property type="match status" value="1"/>
</dbReference>
<proteinExistence type="predicted"/>